<keyword evidence="2" id="KW-1185">Reference proteome</keyword>
<comment type="caution">
    <text evidence="1">The sequence shown here is derived from an EMBL/GenBank/DDBJ whole genome shotgun (WGS) entry which is preliminary data.</text>
</comment>
<evidence type="ECO:0000313" key="2">
    <source>
        <dbReference type="Proteomes" id="UP000295264"/>
    </source>
</evidence>
<reference evidence="1 2" key="1">
    <citation type="journal article" date="2018" name="Genomics">
        <title>Molecular footprints of inshore aquatic adaptation in Indo-Pacific humpback dolphin (Sousa chinensis).</title>
        <authorList>
            <person name="Ming Y."/>
            <person name="Jian J."/>
            <person name="Yu F."/>
            <person name="Yu X."/>
            <person name="Wang J."/>
            <person name="Liu W."/>
        </authorList>
    </citation>
    <scope>NUCLEOTIDE SEQUENCE [LARGE SCALE GENOMIC DNA]</scope>
    <source>
        <strain evidence="1">MY-2018</strain>
        <tissue evidence="1">Skin</tissue>
    </source>
</reference>
<proteinExistence type="predicted"/>
<dbReference type="Proteomes" id="UP000295264">
    <property type="component" value="Unassembled WGS sequence"/>
</dbReference>
<protein>
    <submittedName>
        <fullName evidence="1">Uncharacterized protein</fullName>
    </submittedName>
</protein>
<sequence length="96" mass="10533">GYSAPQRFQCPQSNLSLNLWLSPEPAIKDPASLKRVAISLLIQRGEMDGRDESIIEAFGRFQVHLFHPNNGVGKFIQTSATGDLDVISYSNKVSGT</sequence>
<gene>
    <name evidence="1" type="ORF">DBR06_SOUSAS3410069</name>
</gene>
<feature type="non-terminal residue" evidence="1">
    <location>
        <position position="1"/>
    </location>
</feature>
<accession>A0A484GV28</accession>
<evidence type="ECO:0000313" key="1">
    <source>
        <dbReference type="EMBL" id="TEA39622.1"/>
    </source>
</evidence>
<dbReference type="AlphaFoldDB" id="A0A484GV28"/>
<dbReference type="EMBL" id="QWLN02003861">
    <property type="protein sequence ID" value="TEA39622.1"/>
    <property type="molecule type" value="Genomic_DNA"/>
</dbReference>
<organism evidence="1 2">
    <name type="scientific">Sousa chinensis</name>
    <name type="common">Indo-pacific humpbacked dolphin</name>
    <name type="synonym">Steno chinensis</name>
    <dbReference type="NCBI Taxonomy" id="103600"/>
    <lineage>
        <taxon>Eukaryota</taxon>
        <taxon>Metazoa</taxon>
        <taxon>Chordata</taxon>
        <taxon>Craniata</taxon>
        <taxon>Vertebrata</taxon>
        <taxon>Euteleostomi</taxon>
        <taxon>Mammalia</taxon>
        <taxon>Eutheria</taxon>
        <taxon>Laurasiatheria</taxon>
        <taxon>Artiodactyla</taxon>
        <taxon>Whippomorpha</taxon>
        <taxon>Cetacea</taxon>
        <taxon>Odontoceti</taxon>
        <taxon>Delphinidae</taxon>
        <taxon>Sousa</taxon>
    </lineage>
</organism>
<name>A0A484GV28_SOUCH</name>